<organism evidence="2 3">
    <name type="scientific">Anas platyrhynchos</name>
    <name type="common">Mallard</name>
    <name type="synonym">Anas boschas</name>
    <dbReference type="NCBI Taxonomy" id="8839"/>
    <lineage>
        <taxon>Eukaryota</taxon>
        <taxon>Metazoa</taxon>
        <taxon>Chordata</taxon>
        <taxon>Craniata</taxon>
        <taxon>Vertebrata</taxon>
        <taxon>Euteleostomi</taxon>
        <taxon>Archelosauria</taxon>
        <taxon>Archosauria</taxon>
        <taxon>Dinosauria</taxon>
        <taxon>Saurischia</taxon>
        <taxon>Theropoda</taxon>
        <taxon>Coelurosauria</taxon>
        <taxon>Aves</taxon>
        <taxon>Neognathae</taxon>
        <taxon>Galloanserae</taxon>
        <taxon>Anseriformes</taxon>
        <taxon>Anatidae</taxon>
        <taxon>Anatinae</taxon>
        <taxon>Anas</taxon>
    </lineage>
</organism>
<evidence type="ECO:0000313" key="2">
    <source>
        <dbReference type="Ensembl" id="ENSAPLP00020018312.1"/>
    </source>
</evidence>
<protein>
    <recommendedName>
        <fullName evidence="4">C3H1-type domain-containing protein</fullName>
    </recommendedName>
</protein>
<reference evidence="2" key="2">
    <citation type="submission" date="2025-08" db="UniProtKB">
        <authorList>
            <consortium name="Ensembl"/>
        </authorList>
    </citation>
    <scope>IDENTIFICATION</scope>
</reference>
<dbReference type="Proteomes" id="UP000694400">
    <property type="component" value="Chromosome 16"/>
</dbReference>
<reference evidence="2" key="1">
    <citation type="submission" date="2019-08" db="EMBL/GenBank/DDBJ databases">
        <title>Three high-quality genomes provides insights into domestication of ducks.</title>
        <authorList>
            <person name="Hou Z.C."/>
            <person name="Zhu F."/>
            <person name="Yin Z.T."/>
            <person name="Zhang F."/>
        </authorList>
    </citation>
    <scope>NUCLEOTIDE SEQUENCE [LARGE SCALE GENOMIC DNA]</scope>
</reference>
<evidence type="ECO:0000313" key="3">
    <source>
        <dbReference type="Proteomes" id="UP000694400"/>
    </source>
</evidence>
<name>A0A8B9T9X9_ANAPL</name>
<sequence length="290" mass="32181">MAVWQAEREQGLLRSDLLLAAGLCAENGKPAAPAPVSFYCRVCLVTVSSQESFEDHCSSVEHMQMLSVDTSVQWVHRAPPLGLKNFTLCSRAELCEMGSRCTKAHSVEELQEWNQRVKVAAKKKKQAMKEGLLSYQDRLIAEYRACSNEVLIYVEGVTVVCSQPLHVQSEDKRFKYQWKFRVHSKVSPPPCNRRLRACPPLQEALGSRTEIWGCLRGDVSGWCSTSAAALSSWMAPSTSPPPPAAPSTSCGGTEATGSSFTACQGRMRTWICWPNTNPRRSRWTTGLRVV</sequence>
<feature type="region of interest" description="Disordered" evidence="1">
    <location>
        <begin position="234"/>
        <end position="253"/>
    </location>
</feature>
<dbReference type="Gene3D" id="3.30.160.60">
    <property type="entry name" value="Classic Zinc Finger"/>
    <property type="match status" value="1"/>
</dbReference>
<dbReference type="Ensembl" id="ENSAPLT00020019795.1">
    <property type="protein sequence ID" value="ENSAPLP00020018312.1"/>
    <property type="gene ID" value="ENSAPLG00020013048.1"/>
</dbReference>
<evidence type="ECO:0008006" key="4">
    <source>
        <dbReference type="Google" id="ProtNLM"/>
    </source>
</evidence>
<reference evidence="2" key="3">
    <citation type="submission" date="2025-09" db="UniProtKB">
        <authorList>
            <consortium name="Ensembl"/>
        </authorList>
    </citation>
    <scope>IDENTIFICATION</scope>
</reference>
<accession>A0A8B9T9X9</accession>
<dbReference type="AlphaFoldDB" id="A0A8B9T9X9"/>
<evidence type="ECO:0000256" key="1">
    <source>
        <dbReference type="SAM" id="MobiDB-lite"/>
    </source>
</evidence>
<proteinExistence type="predicted"/>